<dbReference type="EMBL" id="JAFIQS010000010">
    <property type="protein sequence ID" value="KAG5165254.1"/>
    <property type="molecule type" value="Genomic_DNA"/>
</dbReference>
<accession>A0A8H7XTI3</accession>
<sequence>MASIPPTTSSSSGLSSQIPPCASASEPKQIPSIALSVDVKGKESVITAEAEAEPTMALLGAVKDQESDSEGDEKALVDHLGLDARCRIVVVSSSINAARAFVDSVIALSGGEMASSDKATDKEKDAEKEPKTPTAASTEPVVIPHTLTNRYYTAQVHFAVYTCAGLGRVLGAKEGEGEEDMPLFKSEVGEGGVDVGFKREFAEEFDGGSGSEITRAPGVVYVWADGEGEYWKELGGVVRGMERVGWEAEVCLAVRVGKGGGEDDEDVDGVVMGHGFEYVDGREEAGGDGDEGDVGRLPRVVDALSTVMWVSMQSKGKVNSHTVDAERDGIMRELLDAEEEETERVMERDMLTPFGRVGALGRKVSLGFEDEFVPGGYRSLGSDFGGSEGYPELDEVDDWDEPTQEEIEETAGRLFGGFRKAPEGIDLSSVLESLQSVKSDIAALPDGERRKMAARVALGLAYGLDIE</sequence>
<gene>
    <name evidence="2" type="ORF">JR316_009950</name>
</gene>
<comment type="caution">
    <text evidence="2">The sequence shown here is derived from an EMBL/GenBank/DDBJ whole genome shotgun (WGS) entry which is preliminary data.</text>
</comment>
<dbReference type="PANTHER" id="PTHR14659">
    <property type="entry name" value="ALPHA- AND GAMMA-ADAPTIN-BINDING PROTEIN P34"/>
    <property type="match status" value="1"/>
</dbReference>
<protein>
    <submittedName>
        <fullName evidence="2">Uncharacterized protein</fullName>
    </submittedName>
</protein>
<name>A0A8H7XTI3_PSICU</name>
<feature type="region of interest" description="Disordered" evidence="1">
    <location>
        <begin position="1"/>
        <end position="29"/>
    </location>
</feature>
<evidence type="ECO:0000256" key="1">
    <source>
        <dbReference type="SAM" id="MobiDB-lite"/>
    </source>
</evidence>
<organism evidence="2">
    <name type="scientific">Psilocybe cubensis</name>
    <name type="common">Psychedelic mushroom</name>
    <name type="synonym">Stropharia cubensis</name>
    <dbReference type="NCBI Taxonomy" id="181762"/>
    <lineage>
        <taxon>Eukaryota</taxon>
        <taxon>Fungi</taxon>
        <taxon>Dikarya</taxon>
        <taxon>Basidiomycota</taxon>
        <taxon>Agaricomycotina</taxon>
        <taxon>Agaricomycetes</taxon>
        <taxon>Agaricomycetidae</taxon>
        <taxon>Agaricales</taxon>
        <taxon>Agaricineae</taxon>
        <taxon>Strophariaceae</taxon>
        <taxon>Psilocybe</taxon>
    </lineage>
</organism>
<feature type="compositionally biased region" description="Basic and acidic residues" evidence="1">
    <location>
        <begin position="118"/>
        <end position="131"/>
    </location>
</feature>
<dbReference type="PANTHER" id="PTHR14659:SF1">
    <property type="entry name" value="ALPHA- AND GAMMA-ADAPTIN-BINDING PROTEIN P34"/>
    <property type="match status" value="1"/>
</dbReference>
<dbReference type="Pfam" id="PF10199">
    <property type="entry name" value="Adaptin_binding"/>
    <property type="match status" value="1"/>
</dbReference>
<dbReference type="OrthoDB" id="10261384at2759"/>
<feature type="region of interest" description="Disordered" evidence="1">
    <location>
        <begin position="113"/>
        <end position="138"/>
    </location>
</feature>
<feature type="compositionally biased region" description="Low complexity" evidence="1">
    <location>
        <begin position="1"/>
        <end position="20"/>
    </location>
</feature>
<dbReference type="InterPro" id="IPR019341">
    <property type="entry name" value="Alpha/Gamma-adaptin-bd_p34"/>
</dbReference>
<dbReference type="AlphaFoldDB" id="A0A8H7XTI3"/>
<reference evidence="2" key="1">
    <citation type="submission" date="2021-02" db="EMBL/GenBank/DDBJ databases">
        <title>Psilocybe cubensis genome.</title>
        <authorList>
            <person name="Mckernan K.J."/>
            <person name="Crawford S."/>
            <person name="Trippe A."/>
            <person name="Kane L.T."/>
            <person name="Mclaughlin S."/>
        </authorList>
    </citation>
    <scope>NUCLEOTIDE SEQUENCE [LARGE SCALE GENOMIC DNA]</scope>
    <source>
        <strain evidence="2">MGC-MH-2018</strain>
    </source>
</reference>
<dbReference type="Gene3D" id="3.40.50.11960">
    <property type="match status" value="1"/>
</dbReference>
<evidence type="ECO:0000313" key="2">
    <source>
        <dbReference type="EMBL" id="KAG5165254.1"/>
    </source>
</evidence>
<proteinExistence type="predicted"/>